<dbReference type="Pfam" id="PF10633">
    <property type="entry name" value="NPCBM_assoc"/>
    <property type="match status" value="1"/>
</dbReference>
<keyword evidence="1" id="KW-0732">Signal</keyword>
<dbReference type="RefSeq" id="WP_328853187.1">
    <property type="nucleotide sequence ID" value="NZ_CP108084.1"/>
</dbReference>
<dbReference type="EMBL" id="CP108084">
    <property type="protein sequence ID" value="WUP52125.1"/>
    <property type="molecule type" value="Genomic_DNA"/>
</dbReference>
<feature type="domain" description="Golvesin/Xly CBD-like" evidence="3">
    <location>
        <begin position="1430"/>
        <end position="1553"/>
    </location>
</feature>
<name>A0ABZ1SFH3_9ACTN</name>
<evidence type="ECO:0000313" key="5">
    <source>
        <dbReference type="Proteomes" id="UP001432190"/>
    </source>
</evidence>
<proteinExistence type="predicted"/>
<feature type="signal peptide" evidence="1">
    <location>
        <begin position="1"/>
        <end position="33"/>
    </location>
</feature>
<dbReference type="Pfam" id="PF25275">
    <property type="entry name" value="Golvesin_C"/>
    <property type="match status" value="2"/>
</dbReference>
<sequence>MDVRPTLSRRHRSTLTLLLALAALVLPSGVAVAAPAAQDQAPFATPLRELDKPDLQLRRVASIEGRHHRMIFHHATWRGGETYLREILVRTRGGWLPVTDAQRRFDEQWLVLSGDGGTPTDYYSSMNPAWVGFTDLKQVDGRTVELRTSAAGAYELTVRWSVAGDNPEASWTLTARRADHFVVGYQSLDITPFADVDEVLCGSRQHARVVYGAEALSAWELMAPACLMERTVAGQQVTSGVYAPAEVIPFEHQRDAGADGQPFGMSLRNDSGGVQPTAFAPQVGRLSPLQTGQRHQFTFGVYARPATMYQAYTQLVRDEYDYSAYRRNIYDTSLTDTVHNLVDLVMRDSDADDSETYQRSLSGWWDRAKGFVDTENDRAVRTATSGVLLSAYYLTGDRELYDKRARPSLEYQVSRNGIGWTPIKGNPVYGDTNAWRVASVAGDASTLVPLYEQTRGQVAGLHELALKSIQDNPRKDSRTPVSTPLAAWRLTGDPAYLAEAKAEADRYIAAQIDPPYTTNIAENGFQFNYSKGWIELLELYEETHEKRYLDAAYTEAKRFVTQTMVRPVPEGTVTVNADGWIDAQVDRWNPRVTYDYPKTDVPAEEVPAWMVSTNGMTFEQLSTYKIAAGRENPGGGLVMNPIWAPFLLRLAAHTDDRLLADVAHNLVVGRFTNYPGYYYREFTAAQMRPDFPLTGPAGLTSIYYHHIPAQLGLAMDYLLSEHTYRSNGKISFPAAFETNYVYFKFHVYGHQPGQFYGEDGVWPYLPKGIVDVTDPQLNWITGHGNDSLYVSLTNEATTTSHSVVRFDPTISGVQRDRAYQVEVIRDNGSRSVTTMHGATLPVTVAGRGITALVVRGVQVPGVTHQVGGEQADVGQDSYRFDDDSPIGAARGMLLTRPDDSGYDAYVQAATEAPATLHWSTDGGATWHQVADRIYPNEWTIPVDDAGAAFTYRISTDAAGTGEATLRLPPAVTGHCPTGTPVCGAVTPASPHTTPGDTLGVTVTVRNDGPAALVDPTVALDLPAGWSARPAGQQPSTVPAGTAATWRYDLSVAPDAAPGTVALATTASWRGGEVALTAGRLTVRPPTRLSALVAAPAELAEPGDATTVTASVLNVGPTTARGTLRLTPPAGWTVTPASVSYEVAARGEGAYRFTLTSPATAARDQTYRVSAALDTGAEATAQVRIASEDIIVTPQDIRPRYTETGEWLASGLAGYNGIPSRYSAEGKLGGTATWRPIVPEAGWYEVAVWYPSNNETTTEADYVVHHRDGDTPVRVDQQQDPRTWRVLGTFPFTAGEEGFVRLVVDDPAYHRVSAVRLRPVDPDAVRPRITGLAAEPVPAPGGSTTVTATITASSMAGATGCATLALPDGWRSTPASIPVALAPNAAQQVSFTATAPPDATVGALHEVALHGAGAVDRIAVPVGTPDPARAVVVDDGQPGYTEEGTWSASTLKGYAGSTTRFASGGTGSVATWRPTLPAGRYRVSVWYPTNATTTTAATYRVVHTTGTATLTVDQTTDAGQWRVLGVWDLDPTTAAVSLSAQQSGHHRADAVRFEPVAPAGEPDC</sequence>
<dbReference type="InterPro" id="IPR033803">
    <property type="entry name" value="CBD-like_Golvesin-Xly"/>
</dbReference>
<evidence type="ECO:0000259" key="3">
    <source>
        <dbReference type="Pfam" id="PF25275"/>
    </source>
</evidence>
<feature type="chain" id="PRO_5046684921" evidence="1">
    <location>
        <begin position="34"/>
        <end position="1563"/>
    </location>
</feature>
<dbReference type="InterPro" id="IPR018905">
    <property type="entry name" value="A-galactase_NEW3"/>
</dbReference>
<organism evidence="4 5">
    <name type="scientific">Micromonospora globbae</name>
    <dbReference type="NCBI Taxonomy" id="1894969"/>
    <lineage>
        <taxon>Bacteria</taxon>
        <taxon>Bacillati</taxon>
        <taxon>Actinomycetota</taxon>
        <taxon>Actinomycetes</taxon>
        <taxon>Micromonosporales</taxon>
        <taxon>Micromonosporaceae</taxon>
        <taxon>Micromonospora</taxon>
    </lineage>
</organism>
<feature type="domain" description="Alpha-galactosidase NEW3" evidence="2">
    <location>
        <begin position="993"/>
        <end position="1068"/>
    </location>
</feature>
<dbReference type="Gene3D" id="2.60.40.10">
    <property type="entry name" value="Immunoglobulins"/>
    <property type="match status" value="1"/>
</dbReference>
<evidence type="ECO:0000256" key="1">
    <source>
        <dbReference type="SAM" id="SignalP"/>
    </source>
</evidence>
<evidence type="ECO:0000313" key="4">
    <source>
        <dbReference type="EMBL" id="WUP52125.1"/>
    </source>
</evidence>
<dbReference type="InterPro" id="IPR008928">
    <property type="entry name" value="6-hairpin_glycosidase_sf"/>
</dbReference>
<dbReference type="SUPFAM" id="SSF48208">
    <property type="entry name" value="Six-hairpin glycosidases"/>
    <property type="match status" value="1"/>
</dbReference>
<dbReference type="Proteomes" id="UP001432190">
    <property type="component" value="Chromosome"/>
</dbReference>
<accession>A0ABZ1SFH3</accession>
<protein>
    <submittedName>
        <fullName evidence="4">NEW3 domain-containing protein</fullName>
    </submittedName>
</protein>
<evidence type="ECO:0000259" key="2">
    <source>
        <dbReference type="Pfam" id="PF10633"/>
    </source>
</evidence>
<reference evidence="4" key="1">
    <citation type="submission" date="2022-10" db="EMBL/GenBank/DDBJ databases">
        <title>The complete genomes of actinobacterial strains from the NBC collection.</title>
        <authorList>
            <person name="Joergensen T.S."/>
            <person name="Alvarez Arevalo M."/>
            <person name="Sterndorff E.B."/>
            <person name="Faurdal D."/>
            <person name="Vuksanovic O."/>
            <person name="Mourched A.-S."/>
            <person name="Charusanti P."/>
            <person name="Shaw S."/>
            <person name="Blin K."/>
            <person name="Weber T."/>
        </authorList>
    </citation>
    <scope>NUCLEOTIDE SEQUENCE</scope>
    <source>
        <strain evidence="4">NBC_00256</strain>
    </source>
</reference>
<dbReference type="InterPro" id="IPR013783">
    <property type="entry name" value="Ig-like_fold"/>
</dbReference>
<feature type="domain" description="Golvesin/Xly CBD-like" evidence="3">
    <location>
        <begin position="1191"/>
        <end position="1313"/>
    </location>
</feature>
<keyword evidence="5" id="KW-1185">Reference proteome</keyword>
<gene>
    <name evidence="4" type="ORF">OG994_11640</name>
</gene>